<dbReference type="Pfam" id="PF12770">
    <property type="entry name" value="CHAT"/>
    <property type="match status" value="1"/>
</dbReference>
<sequence>MVFAAPGEALTRAEELLGADPSPLHASVAHQVIGIWQRDFGDTRRALAHLRRARDLAARADSAEREADVLATLGVALVHSGRTRAGLAAFERGVARGSGHTRARVLFRRAYVWWVLGRHGEALEDVRRAIPVLRQADDVIWTARALTLRATVHLAQGSVERANADFTAAEALWDTTGQEHDKADAVESRGLAAFRAGDVPAALRLLDEAEERYAKLGTPTFMLTIRRCEVLMAAGLAPEALAEADGAVAALDGIGGQSTRKAELLLVAARAARLAGDPQTSLARAAVAVRLFAGQRRTWYETHARLVLLEARAATGRGSGRLVADAAAVAERLAAFGAPAAPEASLLAGRIALDLGWTADAERHLAVAARSRHGGPPLARMTGWAAQALRARAAGSARGVLEACRRGLDVLDDHRMTLGASELRARATAQGAELAALAQRASLVSGGPRRLLGWSERWRATVLSAPPARPPADPVLLTAMTAFRELAARAEEARSEGGRPAPALEREQRRLEREVRSRTLHMRGEAPHDGDRFDVGRLLHRLGEEVRLVELAVLDGRVHVLLCGQGRVRRFEAGMLAEAEAEAEHVQAGLRRLAHPGAEARLPLVEAAGARLQHLLLGPAAAHLGSGPVVVVPPGRLHRVPWALLPALRERVLSVSPSASSWLRAKDTAPPPGGRQVLVRGPGLASGGAEIPELAERYGATRTPGNETPAHRPPGDGDDTPPDPATTTRHEAPRTPDSETPTHHPPENKDDTPPGPVVVGPEARAAGTGVRPGASVAGPFRPPGAGGRAGTADRGDRLPGTGDGSRTAAPARPARLRPSDEEPLPGAAGRGARPPAAGGGLPAPAAGDAAPSATGSPDGPRATAGRRRPGTAGGEGAWGPGPWAGPEGADRRVPRARAAGLPGGSAGRGGPTVLEGDEARVPRVLRELDGAALAHIAAHGTFRADSPLFSSLRMADGPLIVHDFERLDRSPYRIILPCCDTARFASVGADELLGLVTALLPLGTAGVVACTAPVNDAAVVPLMLALHKGLDAGLSLAEALRDARASLPGDAVHQATGWAFTAFGAA</sequence>
<dbReference type="PANTHER" id="PTHR47691:SF3">
    <property type="entry name" value="HTH-TYPE TRANSCRIPTIONAL REGULATOR RV0890C-RELATED"/>
    <property type="match status" value="1"/>
</dbReference>
<keyword evidence="4" id="KW-1185">Reference proteome</keyword>
<dbReference type="InterPro" id="IPR019734">
    <property type="entry name" value="TPR_rpt"/>
</dbReference>
<dbReference type="PANTHER" id="PTHR47691">
    <property type="entry name" value="REGULATOR-RELATED"/>
    <property type="match status" value="1"/>
</dbReference>
<feature type="compositionally biased region" description="Low complexity" evidence="1">
    <location>
        <begin position="824"/>
        <end position="863"/>
    </location>
</feature>
<comment type="caution">
    <text evidence="3">The sequence shown here is derived from an EMBL/GenBank/DDBJ whole genome shotgun (WGS) entry which is preliminary data.</text>
</comment>
<protein>
    <submittedName>
        <fullName evidence="3">CHAT domain-containing protein</fullName>
    </submittedName>
</protein>
<feature type="domain" description="CHAT" evidence="2">
    <location>
        <begin position="912"/>
        <end position="1064"/>
    </location>
</feature>
<reference evidence="3 4" key="1">
    <citation type="submission" date="2024-10" db="EMBL/GenBank/DDBJ databases">
        <title>The Natural Products Discovery Center: Release of the First 8490 Sequenced Strains for Exploring Actinobacteria Biosynthetic Diversity.</title>
        <authorList>
            <person name="Kalkreuter E."/>
            <person name="Kautsar S.A."/>
            <person name="Yang D."/>
            <person name="Bader C.D."/>
            <person name="Teijaro C.N."/>
            <person name="Fluegel L."/>
            <person name="Davis C.M."/>
            <person name="Simpson J.R."/>
            <person name="Lauterbach L."/>
            <person name="Steele A.D."/>
            <person name="Gui C."/>
            <person name="Meng S."/>
            <person name="Li G."/>
            <person name="Viehrig K."/>
            <person name="Ye F."/>
            <person name="Su P."/>
            <person name="Kiefer A.F."/>
            <person name="Nichols A."/>
            <person name="Cepeda A.J."/>
            <person name="Yan W."/>
            <person name="Fan B."/>
            <person name="Jiang Y."/>
            <person name="Adhikari A."/>
            <person name="Zheng C.-J."/>
            <person name="Schuster L."/>
            <person name="Cowan T.M."/>
            <person name="Smanski M.J."/>
            <person name="Chevrette M.G."/>
            <person name="De Carvalho L.P.S."/>
            <person name="Shen B."/>
        </authorList>
    </citation>
    <scope>NUCLEOTIDE SEQUENCE [LARGE SCALE GENOMIC DNA]</scope>
    <source>
        <strain evidence="3 4">NPDC093086</strain>
    </source>
</reference>
<dbReference type="SUPFAM" id="SSF48452">
    <property type="entry name" value="TPR-like"/>
    <property type="match status" value="2"/>
</dbReference>
<proteinExistence type="predicted"/>
<accession>A0ABW8H264</accession>
<feature type="region of interest" description="Disordered" evidence="1">
    <location>
        <begin position="489"/>
        <end position="514"/>
    </location>
</feature>
<gene>
    <name evidence="3" type="ORF">ACIQFM_01270</name>
</gene>
<dbReference type="Proteomes" id="UP001617907">
    <property type="component" value="Unassembled WGS sequence"/>
</dbReference>
<dbReference type="SMART" id="SM00028">
    <property type="entry name" value="TPR"/>
    <property type="match status" value="4"/>
</dbReference>
<dbReference type="InterPro" id="IPR024983">
    <property type="entry name" value="CHAT_dom"/>
</dbReference>
<evidence type="ECO:0000313" key="3">
    <source>
        <dbReference type="EMBL" id="MFJ6034870.1"/>
    </source>
</evidence>
<evidence type="ECO:0000313" key="4">
    <source>
        <dbReference type="Proteomes" id="UP001617907"/>
    </source>
</evidence>
<evidence type="ECO:0000256" key="1">
    <source>
        <dbReference type="SAM" id="MobiDB-lite"/>
    </source>
</evidence>
<dbReference type="EMBL" id="JBIVPC010000001">
    <property type="protein sequence ID" value="MFJ6034870.1"/>
    <property type="molecule type" value="Genomic_DNA"/>
</dbReference>
<feature type="region of interest" description="Disordered" evidence="1">
    <location>
        <begin position="656"/>
        <end position="688"/>
    </location>
</feature>
<dbReference type="Gene3D" id="1.25.40.10">
    <property type="entry name" value="Tetratricopeptide repeat domain"/>
    <property type="match status" value="2"/>
</dbReference>
<feature type="region of interest" description="Disordered" evidence="1">
    <location>
        <begin position="700"/>
        <end position="890"/>
    </location>
</feature>
<feature type="compositionally biased region" description="Basic and acidic residues" evidence="1">
    <location>
        <begin position="504"/>
        <end position="514"/>
    </location>
</feature>
<evidence type="ECO:0000259" key="2">
    <source>
        <dbReference type="Pfam" id="PF12770"/>
    </source>
</evidence>
<organism evidence="3 4">
    <name type="scientific">Streptomyces ardesiacus</name>
    <dbReference type="NCBI Taxonomy" id="285564"/>
    <lineage>
        <taxon>Bacteria</taxon>
        <taxon>Bacillati</taxon>
        <taxon>Actinomycetota</taxon>
        <taxon>Actinomycetes</taxon>
        <taxon>Kitasatosporales</taxon>
        <taxon>Streptomycetaceae</taxon>
        <taxon>Streptomyces</taxon>
    </lineage>
</organism>
<feature type="compositionally biased region" description="Basic and acidic residues" evidence="1">
    <location>
        <begin position="728"/>
        <end position="752"/>
    </location>
</feature>
<dbReference type="InterPro" id="IPR011990">
    <property type="entry name" value="TPR-like_helical_dom_sf"/>
</dbReference>
<dbReference type="RefSeq" id="WP_382188598.1">
    <property type="nucleotide sequence ID" value="NZ_JBEOTR010000018.1"/>
</dbReference>
<name>A0ABW8H264_9ACTN</name>